<dbReference type="Proteomes" id="UP000830671">
    <property type="component" value="Chromosome 4"/>
</dbReference>
<feature type="region of interest" description="Disordered" evidence="1">
    <location>
        <begin position="249"/>
        <end position="268"/>
    </location>
</feature>
<dbReference type="EMBL" id="CP019476">
    <property type="protein sequence ID" value="UQC81969.1"/>
    <property type="molecule type" value="Genomic_DNA"/>
</dbReference>
<reference evidence="2" key="1">
    <citation type="journal article" date="2021" name="Mol. Plant Microbe Interact.">
        <title>Complete Genome Sequence of the Plant-Pathogenic Fungus Colletotrichum lupini.</title>
        <authorList>
            <person name="Baroncelli R."/>
            <person name="Pensec F."/>
            <person name="Da Lio D."/>
            <person name="Boufleur T."/>
            <person name="Vicente I."/>
            <person name="Sarrocco S."/>
            <person name="Picot A."/>
            <person name="Baraldi E."/>
            <person name="Sukno S."/>
            <person name="Thon M."/>
            <person name="Le Floch G."/>
        </authorList>
    </citation>
    <scope>NUCLEOTIDE SEQUENCE</scope>
    <source>
        <strain evidence="2">IMI 504893</strain>
    </source>
</reference>
<accession>A0A9Q8WFZ7</accession>
<gene>
    <name evidence="2" type="ORF">CLUP02_07455</name>
</gene>
<keyword evidence="3" id="KW-1185">Reference proteome</keyword>
<evidence type="ECO:0000313" key="2">
    <source>
        <dbReference type="EMBL" id="UQC81969.1"/>
    </source>
</evidence>
<dbReference type="KEGG" id="clup:CLUP02_07455"/>
<sequence length="305" mass="34237">MKMVSAARPEVKSLWKPKFPAGAGSDEEVTINVHRERLLNLNQGITHRRRNGRFVFASFNLSSILRPPDPGSSSPYNLLAIFNMDIGINPRQPRQDSCTRPLHLYACATKEAITVHEAIMPIFAANLRRVDARNDETTRLLFFSLSFGRGTEQTLATLRIFVPAWKEQTPRIFWRSKEIICRATHASSHGSRKDQRSAAAQRPQTYLVRLSLAPLPSDEEPIQNEPSHYRHLAEPSPSFLAANIEKETIPSRDLNPPPSHDILGPDPNPETHTTACLILLEATVATWHPRATARCPPSVAVQAWR</sequence>
<evidence type="ECO:0000256" key="1">
    <source>
        <dbReference type="SAM" id="MobiDB-lite"/>
    </source>
</evidence>
<name>A0A9Q8WFZ7_9PEZI</name>
<dbReference type="GeneID" id="73341460"/>
<protein>
    <submittedName>
        <fullName evidence="2">Uncharacterized protein</fullName>
    </submittedName>
</protein>
<dbReference type="RefSeq" id="XP_049143593.1">
    <property type="nucleotide sequence ID" value="XM_049286450.1"/>
</dbReference>
<proteinExistence type="predicted"/>
<organism evidence="2 3">
    <name type="scientific">Colletotrichum lupini</name>
    <dbReference type="NCBI Taxonomy" id="145971"/>
    <lineage>
        <taxon>Eukaryota</taxon>
        <taxon>Fungi</taxon>
        <taxon>Dikarya</taxon>
        <taxon>Ascomycota</taxon>
        <taxon>Pezizomycotina</taxon>
        <taxon>Sordariomycetes</taxon>
        <taxon>Hypocreomycetidae</taxon>
        <taxon>Glomerellales</taxon>
        <taxon>Glomerellaceae</taxon>
        <taxon>Colletotrichum</taxon>
        <taxon>Colletotrichum acutatum species complex</taxon>
    </lineage>
</organism>
<dbReference type="AlphaFoldDB" id="A0A9Q8WFZ7"/>
<evidence type="ECO:0000313" key="3">
    <source>
        <dbReference type="Proteomes" id="UP000830671"/>
    </source>
</evidence>